<reference evidence="2" key="1">
    <citation type="journal article" date="2016" name="Nature">
        <title>Genome evolution in the allotetraploid frog Xenopus laevis.</title>
        <authorList>
            <person name="Session A.M."/>
            <person name="Uno Y."/>
            <person name="Kwon T."/>
            <person name="Chapman J.A."/>
            <person name="Toyoda A."/>
            <person name="Takahashi S."/>
            <person name="Fukui A."/>
            <person name="Hikosaka A."/>
            <person name="Suzuki A."/>
            <person name="Kondo M."/>
            <person name="van Heeringen S.J."/>
            <person name="Quigley I."/>
            <person name="Heinz S."/>
            <person name="Ogino H."/>
            <person name="Ochi H."/>
            <person name="Hellsten U."/>
            <person name="Lyons J.B."/>
            <person name="Simakov O."/>
            <person name="Putnam N."/>
            <person name="Stites J."/>
            <person name="Kuroki Y."/>
            <person name="Tanaka T."/>
            <person name="Michiue T."/>
            <person name="Watanabe M."/>
            <person name="Bogdanovic O."/>
            <person name="Lister R."/>
            <person name="Georgiou G."/>
            <person name="Paranjpe S.S."/>
            <person name="van Kruijsbergen I."/>
            <person name="Shu S."/>
            <person name="Carlson J."/>
            <person name="Kinoshita T."/>
            <person name="Ohta Y."/>
            <person name="Mawaribuchi S."/>
            <person name="Jenkins J."/>
            <person name="Grimwood J."/>
            <person name="Schmutz J."/>
            <person name="Mitros T."/>
            <person name="Mozaffari S.V."/>
            <person name="Suzuki Y."/>
            <person name="Haramoto Y."/>
            <person name="Yamamoto T.S."/>
            <person name="Takagi C."/>
            <person name="Heald R."/>
            <person name="Miller K."/>
            <person name="Haudenschild C."/>
            <person name="Kitzman J."/>
            <person name="Nakayama T."/>
            <person name="Izutsu Y."/>
            <person name="Robert J."/>
            <person name="Fortriede J."/>
            <person name="Burns K."/>
            <person name="Lotay V."/>
            <person name="Karimi K."/>
            <person name="Yasuoka Y."/>
            <person name="Dichmann D.S."/>
            <person name="Flajnik M.F."/>
            <person name="Houston D.W."/>
            <person name="Shendure J."/>
            <person name="DuPasquier L."/>
            <person name="Vize P.D."/>
            <person name="Zorn A.M."/>
            <person name="Ito M."/>
            <person name="Marcotte E.M."/>
            <person name="Wallingford J.B."/>
            <person name="Ito Y."/>
            <person name="Asashima M."/>
            <person name="Ueno N."/>
            <person name="Matsuda Y."/>
            <person name="Veenstra G.J."/>
            <person name="Fujiyama A."/>
            <person name="Harland R.M."/>
            <person name="Taira M."/>
            <person name="Rokhsar D.S."/>
        </authorList>
    </citation>
    <scope>NUCLEOTIDE SEQUENCE [LARGE SCALE GENOMIC DNA]</scope>
    <source>
        <strain evidence="2">J</strain>
    </source>
</reference>
<evidence type="ECO:0000313" key="1">
    <source>
        <dbReference type="EMBL" id="OCT95560.1"/>
    </source>
</evidence>
<evidence type="ECO:0000313" key="2">
    <source>
        <dbReference type="Proteomes" id="UP000694892"/>
    </source>
</evidence>
<gene>
    <name evidence="1" type="ORF">XELAEV_18013247mg</name>
</gene>
<accession>A0A974DQ80</accession>
<organism evidence="1 2">
    <name type="scientific">Xenopus laevis</name>
    <name type="common">African clawed frog</name>
    <dbReference type="NCBI Taxonomy" id="8355"/>
    <lineage>
        <taxon>Eukaryota</taxon>
        <taxon>Metazoa</taxon>
        <taxon>Chordata</taxon>
        <taxon>Craniata</taxon>
        <taxon>Vertebrata</taxon>
        <taxon>Euteleostomi</taxon>
        <taxon>Amphibia</taxon>
        <taxon>Batrachia</taxon>
        <taxon>Anura</taxon>
        <taxon>Pipoidea</taxon>
        <taxon>Pipidae</taxon>
        <taxon>Xenopodinae</taxon>
        <taxon>Xenopus</taxon>
        <taxon>Xenopus</taxon>
    </lineage>
</organism>
<protein>
    <submittedName>
        <fullName evidence="1">Uncharacterized protein</fullName>
    </submittedName>
</protein>
<dbReference type="AlphaFoldDB" id="A0A974DQ80"/>
<sequence length="66" mass="7690">MSDEDSYTFFFLYNKCIFFSTLHLQSCMYANCIFSVGRLMAPRMFFFTNALQPVIAPNAFKCKSAY</sequence>
<name>A0A974DQ80_XENLA</name>
<proteinExistence type="predicted"/>
<dbReference type="Proteomes" id="UP000694892">
    <property type="component" value="Chromosome 2L"/>
</dbReference>
<dbReference type="EMBL" id="CM004468">
    <property type="protein sequence ID" value="OCT95560.1"/>
    <property type="molecule type" value="Genomic_DNA"/>
</dbReference>